<keyword evidence="6" id="KW-0479">Metal-binding</keyword>
<keyword evidence="15" id="KW-1185">Reference proteome</keyword>
<feature type="region of interest" description="Disordered" evidence="11">
    <location>
        <begin position="229"/>
        <end position="265"/>
    </location>
</feature>
<evidence type="ECO:0000256" key="3">
    <source>
        <dbReference type="ARBA" id="ARBA00022448"/>
    </source>
</evidence>
<gene>
    <name evidence="14" type="ORF">KOF26_07940</name>
</gene>
<evidence type="ECO:0000256" key="8">
    <source>
        <dbReference type="ARBA" id="ARBA00022989"/>
    </source>
</evidence>
<keyword evidence="7" id="KW-0249">Electron transport</keyword>
<feature type="compositionally biased region" description="Low complexity" evidence="11">
    <location>
        <begin position="232"/>
        <end position="251"/>
    </location>
</feature>
<reference evidence="14 15" key="1">
    <citation type="submission" date="2021-06" db="EMBL/GenBank/DDBJ databases">
        <title>Sphingomonas sp. XMGL2, whole genome shotgun sequencing project.</title>
        <authorList>
            <person name="Zhao G."/>
            <person name="Shen L."/>
        </authorList>
    </citation>
    <scope>NUCLEOTIDE SEQUENCE [LARGE SCALE GENOMIC DNA]</scope>
    <source>
        <strain evidence="14 15">XMGL2</strain>
    </source>
</reference>
<keyword evidence="5 12" id="KW-0812">Transmembrane</keyword>
<comment type="caution">
    <text evidence="14">The sequence shown here is derived from an EMBL/GenBank/DDBJ whole genome shotgun (WGS) entry which is preliminary data.</text>
</comment>
<keyword evidence="10 12" id="KW-0472">Membrane</keyword>
<evidence type="ECO:0000313" key="14">
    <source>
        <dbReference type="EMBL" id="MBU3077795.1"/>
    </source>
</evidence>
<dbReference type="PANTHER" id="PTHR30529">
    <property type="entry name" value="CYTOCHROME B561"/>
    <property type="match status" value="1"/>
</dbReference>
<evidence type="ECO:0000256" key="1">
    <source>
        <dbReference type="ARBA" id="ARBA00001970"/>
    </source>
</evidence>
<dbReference type="InterPro" id="IPR052168">
    <property type="entry name" value="Cytochrome_b561_oxidase"/>
</dbReference>
<evidence type="ECO:0000256" key="12">
    <source>
        <dbReference type="SAM" id="Phobius"/>
    </source>
</evidence>
<feature type="domain" description="Lipid/polyisoprenoid-binding YceI-like" evidence="13">
    <location>
        <begin position="276"/>
        <end position="436"/>
    </location>
</feature>
<keyword evidence="4" id="KW-0349">Heme</keyword>
<dbReference type="SMART" id="SM00867">
    <property type="entry name" value="YceI"/>
    <property type="match status" value="1"/>
</dbReference>
<dbReference type="Proteomes" id="UP000776276">
    <property type="component" value="Unassembled WGS sequence"/>
</dbReference>
<feature type="compositionally biased region" description="Pro residues" evidence="11">
    <location>
        <begin position="252"/>
        <end position="265"/>
    </location>
</feature>
<evidence type="ECO:0000256" key="2">
    <source>
        <dbReference type="ARBA" id="ARBA00004141"/>
    </source>
</evidence>
<comment type="cofactor">
    <cofactor evidence="1">
        <name>heme b</name>
        <dbReference type="ChEBI" id="CHEBI:60344"/>
    </cofactor>
</comment>
<dbReference type="InterPro" id="IPR011577">
    <property type="entry name" value="Cyt_b561_bac/Ni-Hgenase"/>
</dbReference>
<evidence type="ECO:0000256" key="4">
    <source>
        <dbReference type="ARBA" id="ARBA00022617"/>
    </source>
</evidence>
<evidence type="ECO:0000256" key="9">
    <source>
        <dbReference type="ARBA" id="ARBA00023004"/>
    </source>
</evidence>
<protein>
    <submittedName>
        <fullName evidence="14">YceI family protein</fullName>
    </submittedName>
</protein>
<name>A0ABS6BHK4_9SPHN</name>
<evidence type="ECO:0000256" key="5">
    <source>
        <dbReference type="ARBA" id="ARBA00022692"/>
    </source>
</evidence>
<keyword evidence="8 12" id="KW-1133">Transmembrane helix</keyword>
<evidence type="ECO:0000256" key="11">
    <source>
        <dbReference type="SAM" id="MobiDB-lite"/>
    </source>
</evidence>
<proteinExistence type="predicted"/>
<evidence type="ECO:0000259" key="13">
    <source>
        <dbReference type="SMART" id="SM00867"/>
    </source>
</evidence>
<evidence type="ECO:0000256" key="10">
    <source>
        <dbReference type="ARBA" id="ARBA00023136"/>
    </source>
</evidence>
<evidence type="ECO:0000256" key="6">
    <source>
        <dbReference type="ARBA" id="ARBA00022723"/>
    </source>
</evidence>
<dbReference type="RefSeq" id="WP_216322823.1">
    <property type="nucleotide sequence ID" value="NZ_JAHKRT010000003.1"/>
</dbReference>
<dbReference type="PANTHER" id="PTHR30529:SF1">
    <property type="entry name" value="CYTOCHROME B561 HOMOLOG 2"/>
    <property type="match status" value="1"/>
</dbReference>
<sequence length="447" mass="47591">MTVRHLRYSSVAIALHWLIAALLLFEIGLGWRMDGPRGPETYAVYQLHKSIGITVLMLTLLRLAWRLTRRPPPFPPTLHPWERGLAHTVHVLFYVLLIGMPLTGWLLVSASRTAIPTVLYGLWPWPHVPAVATLDAVSKARVEGAAGFGHHALAWLAYALVALHVLGALKHQFVDRGGDMARMVPIFGRGTPDRGALASITISAIGIALALVAIGNRIHLKPIPLGAPPPAEAAVTRAPEPAPAAPAVTPAAAPPAAEPLAAPPPAAVAGPAAPVKWTVNRARSSLGFASHWSGGPIDGRFDRWDATISFHPDALAGSSVKVTIDMASAHTGVTDTESSLPEDDWFAVKAHPRATFTASDFRHLGGERYEARGTLDLRGVARPLVLPFTLAITGKTARMTGEVKIDRTSFGVGQGEWASTDDVPALVTVNVRITADAPQPITTARSK</sequence>
<evidence type="ECO:0000256" key="7">
    <source>
        <dbReference type="ARBA" id="ARBA00022982"/>
    </source>
</evidence>
<keyword evidence="3" id="KW-0813">Transport</keyword>
<dbReference type="Pfam" id="PF01292">
    <property type="entry name" value="Ni_hydr_CYTB"/>
    <property type="match status" value="1"/>
</dbReference>
<feature type="transmembrane region" description="Helical" evidence="12">
    <location>
        <begin position="43"/>
        <end position="65"/>
    </location>
</feature>
<feature type="transmembrane region" description="Helical" evidence="12">
    <location>
        <begin position="195"/>
        <end position="215"/>
    </location>
</feature>
<evidence type="ECO:0000313" key="15">
    <source>
        <dbReference type="Proteomes" id="UP000776276"/>
    </source>
</evidence>
<accession>A0ABS6BHK4</accession>
<feature type="transmembrane region" description="Helical" evidence="12">
    <location>
        <begin position="85"/>
        <end position="108"/>
    </location>
</feature>
<organism evidence="14 15">
    <name type="scientific">Sphingomonas quercus</name>
    <dbReference type="NCBI Taxonomy" id="2842451"/>
    <lineage>
        <taxon>Bacteria</taxon>
        <taxon>Pseudomonadati</taxon>
        <taxon>Pseudomonadota</taxon>
        <taxon>Alphaproteobacteria</taxon>
        <taxon>Sphingomonadales</taxon>
        <taxon>Sphingomonadaceae</taxon>
        <taxon>Sphingomonas</taxon>
    </lineage>
</organism>
<comment type="subcellular location">
    <subcellularLocation>
        <location evidence="2">Membrane</location>
        <topology evidence="2">Multi-pass membrane protein</topology>
    </subcellularLocation>
</comment>
<keyword evidence="9" id="KW-0408">Iron</keyword>
<dbReference type="InterPro" id="IPR007372">
    <property type="entry name" value="Lipid/polyisoprenoid-bd_YceI"/>
</dbReference>
<dbReference type="EMBL" id="JAHKRT010000003">
    <property type="protein sequence ID" value="MBU3077795.1"/>
    <property type="molecule type" value="Genomic_DNA"/>
</dbReference>
<feature type="transmembrane region" description="Helical" evidence="12">
    <location>
        <begin position="152"/>
        <end position="174"/>
    </location>
</feature>
<dbReference type="Pfam" id="PF04264">
    <property type="entry name" value="YceI"/>
    <property type="match status" value="1"/>
</dbReference>
<feature type="transmembrane region" description="Helical" evidence="12">
    <location>
        <begin position="12"/>
        <end position="31"/>
    </location>
</feature>